<organism evidence="1 2">
    <name type="scientific">Hibiscus sabdariffa</name>
    <name type="common">roselle</name>
    <dbReference type="NCBI Taxonomy" id="183260"/>
    <lineage>
        <taxon>Eukaryota</taxon>
        <taxon>Viridiplantae</taxon>
        <taxon>Streptophyta</taxon>
        <taxon>Embryophyta</taxon>
        <taxon>Tracheophyta</taxon>
        <taxon>Spermatophyta</taxon>
        <taxon>Magnoliopsida</taxon>
        <taxon>eudicotyledons</taxon>
        <taxon>Gunneridae</taxon>
        <taxon>Pentapetalae</taxon>
        <taxon>rosids</taxon>
        <taxon>malvids</taxon>
        <taxon>Malvales</taxon>
        <taxon>Malvaceae</taxon>
        <taxon>Malvoideae</taxon>
        <taxon>Hibiscus</taxon>
    </lineage>
</organism>
<dbReference type="Proteomes" id="UP001396334">
    <property type="component" value="Unassembled WGS sequence"/>
</dbReference>
<sequence length="103" mass="12331">MPKMLCKLGFKKREALRGEKGPWSRGERRRRSPFLQQEACYRFVSSFRFETSFRPVIWADILKLKNGGREKHVFFVFKRLNAKRRRLARLTPQEKVTGGERIM</sequence>
<accession>A0ABR2PC50</accession>
<proteinExistence type="predicted"/>
<gene>
    <name evidence="1" type="ORF">V6N11_037726</name>
</gene>
<name>A0ABR2PC50_9ROSI</name>
<evidence type="ECO:0000313" key="2">
    <source>
        <dbReference type="Proteomes" id="UP001396334"/>
    </source>
</evidence>
<comment type="caution">
    <text evidence="1">The sequence shown here is derived from an EMBL/GenBank/DDBJ whole genome shotgun (WGS) entry which is preliminary data.</text>
</comment>
<evidence type="ECO:0000313" key="1">
    <source>
        <dbReference type="EMBL" id="KAK8986007.1"/>
    </source>
</evidence>
<keyword evidence="2" id="KW-1185">Reference proteome</keyword>
<protein>
    <submittedName>
        <fullName evidence="1">Uncharacterized protein</fullName>
    </submittedName>
</protein>
<reference evidence="1 2" key="1">
    <citation type="journal article" date="2024" name="G3 (Bethesda)">
        <title>Genome assembly of Hibiscus sabdariffa L. provides insights into metabolisms of medicinal natural products.</title>
        <authorList>
            <person name="Kim T."/>
        </authorList>
    </citation>
    <scope>NUCLEOTIDE SEQUENCE [LARGE SCALE GENOMIC DNA]</scope>
    <source>
        <strain evidence="1">TK-2024</strain>
        <tissue evidence="1">Old leaves</tissue>
    </source>
</reference>
<dbReference type="EMBL" id="JBBPBN010000066">
    <property type="protein sequence ID" value="KAK8986007.1"/>
    <property type="molecule type" value="Genomic_DNA"/>
</dbReference>